<reference evidence="1 2" key="1">
    <citation type="submission" date="2019-03" db="EMBL/GenBank/DDBJ databases">
        <title>First draft genome of Liparis tanakae, snailfish: a comprehensive survey of snailfish specific genes.</title>
        <authorList>
            <person name="Kim W."/>
            <person name="Song I."/>
            <person name="Jeong J.-H."/>
            <person name="Kim D."/>
            <person name="Kim S."/>
            <person name="Ryu S."/>
            <person name="Song J.Y."/>
            <person name="Lee S.K."/>
        </authorList>
    </citation>
    <scope>NUCLEOTIDE SEQUENCE [LARGE SCALE GENOMIC DNA]</scope>
    <source>
        <tissue evidence="1">Muscle</tissue>
    </source>
</reference>
<evidence type="ECO:0000313" key="2">
    <source>
        <dbReference type="Proteomes" id="UP000314294"/>
    </source>
</evidence>
<organism evidence="1 2">
    <name type="scientific">Liparis tanakae</name>
    <name type="common">Tanaka's snailfish</name>
    <dbReference type="NCBI Taxonomy" id="230148"/>
    <lineage>
        <taxon>Eukaryota</taxon>
        <taxon>Metazoa</taxon>
        <taxon>Chordata</taxon>
        <taxon>Craniata</taxon>
        <taxon>Vertebrata</taxon>
        <taxon>Euteleostomi</taxon>
        <taxon>Actinopterygii</taxon>
        <taxon>Neopterygii</taxon>
        <taxon>Teleostei</taxon>
        <taxon>Neoteleostei</taxon>
        <taxon>Acanthomorphata</taxon>
        <taxon>Eupercaria</taxon>
        <taxon>Perciformes</taxon>
        <taxon>Cottioidei</taxon>
        <taxon>Cottales</taxon>
        <taxon>Liparidae</taxon>
        <taxon>Liparis</taxon>
    </lineage>
</organism>
<proteinExistence type="predicted"/>
<name>A0A4Z2F453_9TELE</name>
<keyword evidence="2" id="KW-1185">Reference proteome</keyword>
<dbReference type="Proteomes" id="UP000314294">
    <property type="component" value="Unassembled WGS sequence"/>
</dbReference>
<dbReference type="AlphaFoldDB" id="A0A4Z2F453"/>
<dbReference type="EMBL" id="SRLO01001684">
    <property type="protein sequence ID" value="TNN35929.1"/>
    <property type="molecule type" value="Genomic_DNA"/>
</dbReference>
<evidence type="ECO:0000313" key="1">
    <source>
        <dbReference type="EMBL" id="TNN35929.1"/>
    </source>
</evidence>
<protein>
    <submittedName>
        <fullName evidence="1">Uncharacterized protein</fullName>
    </submittedName>
</protein>
<comment type="caution">
    <text evidence="1">The sequence shown here is derived from an EMBL/GenBank/DDBJ whole genome shotgun (WGS) entry which is preliminary data.</text>
</comment>
<sequence>MNETVCEPSSPVSVVVNPAASVLTAAFWLPCYSPSLYPVEPVILYLLVVSCARASRLVGVCVTEFKEGDARHAASFSQNLRTRYSGLAVSRGVASSKAVSTKGTFAAALENVSPPSEYRHRATYLQQEAG</sequence>
<gene>
    <name evidence="1" type="ORF">EYF80_053910</name>
</gene>
<accession>A0A4Z2F453</accession>